<organism evidence="1">
    <name type="scientific">Timema poppense</name>
    <name type="common">Walking stick</name>
    <dbReference type="NCBI Taxonomy" id="170557"/>
    <lineage>
        <taxon>Eukaryota</taxon>
        <taxon>Metazoa</taxon>
        <taxon>Ecdysozoa</taxon>
        <taxon>Arthropoda</taxon>
        <taxon>Hexapoda</taxon>
        <taxon>Insecta</taxon>
        <taxon>Pterygota</taxon>
        <taxon>Neoptera</taxon>
        <taxon>Polyneoptera</taxon>
        <taxon>Phasmatodea</taxon>
        <taxon>Timematodea</taxon>
        <taxon>Timematoidea</taxon>
        <taxon>Timematidae</taxon>
        <taxon>Timema</taxon>
    </lineage>
</organism>
<sequence>MHFKVILVTRSKSQEFHHIGASCSVKVQLLFALSALSEMFGTGEPLKSQNQQSHISAHTHFTTHAMYTQKQADSFVGRSVVNVSSVQYLTVVNVSSVPYIMVMNVSSVQYLTGVNVSSVQYLTVVNVSSVQYLNVGECEFCPVSNGGECEFCLVSNGGESDGCSQCRSNRRKGRSWSPQMVAGAGWWSLEPASLIYRTTLENYRKQRLVLEQEVSDISAVSLEVSTDV</sequence>
<dbReference type="AlphaFoldDB" id="A0A7R9CYX7"/>
<reference evidence="1" key="1">
    <citation type="submission" date="2020-11" db="EMBL/GenBank/DDBJ databases">
        <authorList>
            <person name="Tran Van P."/>
        </authorList>
    </citation>
    <scope>NUCLEOTIDE SEQUENCE</scope>
</reference>
<gene>
    <name evidence="1" type="ORF">TPSB3V08_LOCUS4308</name>
</gene>
<dbReference type="EMBL" id="OD002045">
    <property type="protein sequence ID" value="CAD7404033.1"/>
    <property type="molecule type" value="Genomic_DNA"/>
</dbReference>
<evidence type="ECO:0000313" key="1">
    <source>
        <dbReference type="EMBL" id="CAD7404033.1"/>
    </source>
</evidence>
<accession>A0A7R9CYX7</accession>
<proteinExistence type="predicted"/>
<name>A0A7R9CYX7_TIMPO</name>
<protein>
    <submittedName>
        <fullName evidence="1">Uncharacterized protein</fullName>
    </submittedName>
</protein>